<evidence type="ECO:0000313" key="2">
    <source>
        <dbReference type="Proteomes" id="UP000828390"/>
    </source>
</evidence>
<dbReference type="EMBL" id="JAIWYP010000011">
    <property type="protein sequence ID" value="KAH3735090.1"/>
    <property type="molecule type" value="Genomic_DNA"/>
</dbReference>
<sequence length="664" mass="77163">MWEDLIHTNIDNNDDEEQQLFDDNIDDEMPVSVTLSTAAYNNFNEESGLWNFKCRSKHSPRLKDNNELRKSIIKRDQWNDSNLVRCSDGCLKGPVLFPDIPDNTGPCGSGWLKREDDDNYSENGLTIHERQRTLNIYTNFAPVKCDIHIRECYNSISKPCRILWDEGDLDCLHVLSRDTAAGDEIGWDFVSMVMNSSCTFSSYCQFKNEMYKTRHNKARFMDQTVFFNFWFSWASNMKIDFHIPCGVCGYGPKRLCCDGTKVGVGFRNSNYEEITETNHALGINNTLHRRMDRCFFENLNGIDKQEMINLRTSLDYIARKELNEIKENKIIPERELLDRIELLKQALPSEVLGSFERFYQMSDNERVAYSNVLKMLATTASITSLVPPAYCYKIQLLLNSPNIENDRFNSIVNETRSFAPELSDLICESVISNNEILPDDIRLFLQYLINESMSLQVTEPEPPVPQLGTYNPEKFGRAYYFNESGLKLRSVRKFSIDNDSCVKRNIDHDDTTLEFEKCQKLYSKVETSARGTSTLFLWFCADHGHCYGFHMTGAEGRKDPALSLYSYLETPPQDVFYDFACNLQEYCLNRESGYYKNEHFFHDIFHGYSHKCSRAFTASRLQGFESVNSEICEQFNSFIQCIKRSARQMSQSHYCFYLQFFLNN</sequence>
<reference evidence="1" key="2">
    <citation type="submission" date="2020-11" db="EMBL/GenBank/DDBJ databases">
        <authorList>
            <person name="McCartney M.A."/>
            <person name="Auch B."/>
            <person name="Kono T."/>
            <person name="Mallez S."/>
            <person name="Becker A."/>
            <person name="Gohl D.M."/>
            <person name="Silverstein K.A.T."/>
            <person name="Koren S."/>
            <person name="Bechman K.B."/>
            <person name="Herman A."/>
            <person name="Abrahante J.E."/>
            <person name="Garbe J."/>
        </authorList>
    </citation>
    <scope>NUCLEOTIDE SEQUENCE</scope>
    <source>
        <strain evidence="1">Duluth1</strain>
        <tissue evidence="1">Whole animal</tissue>
    </source>
</reference>
<dbReference type="Pfam" id="PF18758">
    <property type="entry name" value="KDZ"/>
    <property type="match status" value="1"/>
</dbReference>
<reference evidence="1" key="1">
    <citation type="journal article" date="2019" name="bioRxiv">
        <title>The Genome of the Zebra Mussel, Dreissena polymorpha: A Resource for Invasive Species Research.</title>
        <authorList>
            <person name="McCartney M.A."/>
            <person name="Auch B."/>
            <person name="Kono T."/>
            <person name="Mallez S."/>
            <person name="Zhang Y."/>
            <person name="Obille A."/>
            <person name="Becker A."/>
            <person name="Abrahante J.E."/>
            <person name="Garbe J."/>
            <person name="Badalamenti J.P."/>
            <person name="Herman A."/>
            <person name="Mangelson H."/>
            <person name="Liachko I."/>
            <person name="Sullivan S."/>
            <person name="Sone E.D."/>
            <person name="Koren S."/>
            <person name="Silverstein K.A.T."/>
            <person name="Beckman K.B."/>
            <person name="Gohl D.M."/>
        </authorList>
    </citation>
    <scope>NUCLEOTIDE SEQUENCE</scope>
    <source>
        <strain evidence="1">Duluth1</strain>
        <tissue evidence="1">Whole animal</tissue>
    </source>
</reference>
<protein>
    <submittedName>
        <fullName evidence="1">Uncharacterized protein</fullName>
    </submittedName>
</protein>
<dbReference type="PANTHER" id="PTHR34305">
    <property type="entry name" value="EXPRESSED PROTEIN"/>
    <property type="match status" value="1"/>
</dbReference>
<proteinExistence type="predicted"/>
<dbReference type="InterPro" id="IPR040521">
    <property type="entry name" value="KDZ"/>
</dbReference>
<gene>
    <name evidence="1" type="ORF">DPMN_041551</name>
</gene>
<dbReference type="AlphaFoldDB" id="A0A9D4CXZ6"/>
<dbReference type="Proteomes" id="UP000828390">
    <property type="component" value="Unassembled WGS sequence"/>
</dbReference>
<comment type="caution">
    <text evidence="1">The sequence shown here is derived from an EMBL/GenBank/DDBJ whole genome shotgun (WGS) entry which is preliminary data.</text>
</comment>
<accession>A0A9D4CXZ6</accession>
<dbReference type="PANTHER" id="PTHR34305:SF1">
    <property type="entry name" value="SWIM-TYPE DOMAIN-CONTAINING PROTEIN"/>
    <property type="match status" value="1"/>
</dbReference>
<keyword evidence="2" id="KW-1185">Reference proteome</keyword>
<organism evidence="1 2">
    <name type="scientific">Dreissena polymorpha</name>
    <name type="common">Zebra mussel</name>
    <name type="synonym">Mytilus polymorpha</name>
    <dbReference type="NCBI Taxonomy" id="45954"/>
    <lineage>
        <taxon>Eukaryota</taxon>
        <taxon>Metazoa</taxon>
        <taxon>Spiralia</taxon>
        <taxon>Lophotrochozoa</taxon>
        <taxon>Mollusca</taxon>
        <taxon>Bivalvia</taxon>
        <taxon>Autobranchia</taxon>
        <taxon>Heteroconchia</taxon>
        <taxon>Euheterodonta</taxon>
        <taxon>Imparidentia</taxon>
        <taxon>Neoheterodontei</taxon>
        <taxon>Myida</taxon>
        <taxon>Dreissenoidea</taxon>
        <taxon>Dreissenidae</taxon>
        <taxon>Dreissena</taxon>
    </lineage>
</organism>
<name>A0A9D4CXZ6_DREPO</name>
<evidence type="ECO:0000313" key="1">
    <source>
        <dbReference type="EMBL" id="KAH3735090.1"/>
    </source>
</evidence>